<comment type="function">
    <text evidence="16">E3 ubiquitin-protein ligase. Component of the ribosome quality control complex (RQC), a ribosome-associated complex that mediates ubiquitination and extraction of incompletely synthesized nascent chains for proteasomal degradation.</text>
</comment>
<dbReference type="Pfam" id="PF22999">
    <property type="entry name" value="LTN1_E3_ligase_6th"/>
    <property type="match status" value="1"/>
</dbReference>
<dbReference type="PANTHER" id="PTHR12389">
    <property type="entry name" value="ZINC FINGER PROTEIN 294"/>
    <property type="match status" value="1"/>
</dbReference>
<dbReference type="SMART" id="SM00744">
    <property type="entry name" value="RINGv"/>
    <property type="match status" value="1"/>
</dbReference>
<protein>
    <recommendedName>
        <fullName evidence="6 16">E3 ubiquitin-protein ligase listerin</fullName>
        <ecNumber evidence="5 16">2.3.2.27</ecNumber>
    </recommendedName>
    <alternativeName>
        <fullName evidence="16">RING-type E3 ubiquitin transferase listerin</fullName>
    </alternativeName>
</protein>
<dbReference type="FunFam" id="3.30.40.10:FF:000038">
    <property type="entry name" value="E3 ubiquitin-protein ligase listerin"/>
    <property type="match status" value="1"/>
</dbReference>
<keyword evidence="11 15" id="KW-0863">Zinc-finger</keyword>
<dbReference type="InterPro" id="IPR016024">
    <property type="entry name" value="ARM-type_fold"/>
</dbReference>
<comment type="function">
    <text evidence="14">E3 ubiquitin-protein ligase component of the ribosome quality control complex (RQC), a ribosome-associated complex that mediates ubiquitination and extraction of incompletely synthesized nascent chains for proteasomal degradation. Mediates ubiquitination of proteins derived from mRNAs lacking stop codons (non-stop proteins) and other translation arrest products induced by poly-lysine sequences and tandem rare codons. Ubiquitination leads to CDC48 recruitment for extraction and degradation of the incomplete translation product. May indirectly play a role in chromatin function and transcription.</text>
</comment>
<evidence type="ECO:0000256" key="10">
    <source>
        <dbReference type="ARBA" id="ARBA00022737"/>
    </source>
</evidence>
<accession>A0A067ND84</accession>
<evidence type="ECO:0000256" key="2">
    <source>
        <dbReference type="ARBA" id="ARBA00004514"/>
    </source>
</evidence>
<evidence type="ECO:0000256" key="1">
    <source>
        <dbReference type="ARBA" id="ARBA00000900"/>
    </source>
</evidence>
<dbReference type="EMBL" id="KL198014">
    <property type="protein sequence ID" value="KDQ22087.1"/>
    <property type="molecule type" value="Genomic_DNA"/>
</dbReference>
<comment type="similarity">
    <text evidence="4 16">Belongs to the LTN1 family.</text>
</comment>
<feature type="compositionally biased region" description="Acidic residues" evidence="17">
    <location>
        <begin position="450"/>
        <end position="467"/>
    </location>
</feature>
<dbReference type="VEuPathDB" id="FungiDB:PLEOSDRAFT_1051183"/>
<dbReference type="InterPro" id="IPR054476">
    <property type="entry name" value="Ltn1_N"/>
</dbReference>
<evidence type="ECO:0000256" key="8">
    <source>
        <dbReference type="ARBA" id="ARBA00022679"/>
    </source>
</evidence>
<dbReference type="UniPathway" id="UPA00143"/>
<dbReference type="GO" id="GO:0043023">
    <property type="term" value="F:ribosomal large subunit binding"/>
    <property type="evidence" value="ECO:0007669"/>
    <property type="project" value="TreeGrafter"/>
</dbReference>
<gene>
    <name evidence="19" type="ORF">PLEOSDRAFT_1051183</name>
</gene>
<dbReference type="InterPro" id="IPR054477">
    <property type="entry name" value="LTN1_E3_ligase_6th"/>
</dbReference>
<dbReference type="GO" id="GO:1990112">
    <property type="term" value="C:RQC complex"/>
    <property type="evidence" value="ECO:0007669"/>
    <property type="project" value="UniProtKB-UniRule"/>
</dbReference>
<evidence type="ECO:0000313" key="19">
    <source>
        <dbReference type="EMBL" id="KDQ22087.1"/>
    </source>
</evidence>
<keyword evidence="9 16" id="KW-0479">Metal-binding</keyword>
<evidence type="ECO:0000256" key="12">
    <source>
        <dbReference type="ARBA" id="ARBA00022786"/>
    </source>
</evidence>
<dbReference type="Pfam" id="PF23009">
    <property type="entry name" value="UBC_like"/>
    <property type="match status" value="1"/>
</dbReference>
<feature type="compositionally biased region" description="Polar residues" evidence="17">
    <location>
        <begin position="1"/>
        <end position="13"/>
    </location>
</feature>
<evidence type="ECO:0000256" key="15">
    <source>
        <dbReference type="PROSITE-ProRule" id="PRU00175"/>
    </source>
</evidence>
<dbReference type="InterPro" id="IPR039795">
    <property type="entry name" value="LTN1/Rkr1"/>
</dbReference>
<dbReference type="InParanoid" id="A0A067ND84"/>
<evidence type="ECO:0000256" key="5">
    <source>
        <dbReference type="ARBA" id="ARBA00012483"/>
    </source>
</evidence>
<evidence type="ECO:0000256" key="3">
    <source>
        <dbReference type="ARBA" id="ARBA00004906"/>
    </source>
</evidence>
<evidence type="ECO:0000256" key="6">
    <source>
        <dbReference type="ARBA" id="ARBA00017157"/>
    </source>
</evidence>
<dbReference type="GO" id="GO:0005829">
    <property type="term" value="C:cytosol"/>
    <property type="evidence" value="ECO:0007669"/>
    <property type="project" value="UniProtKB-SubCell"/>
</dbReference>
<dbReference type="GO" id="GO:1990116">
    <property type="term" value="P:ribosome-associated ubiquitin-dependent protein catabolic process"/>
    <property type="evidence" value="ECO:0007669"/>
    <property type="project" value="UniProtKB-UniRule"/>
</dbReference>
<sequence>MVKGNPKSSASSSTRKKHAKKALGTPDQPDTPIREKKPKAKEKGKGKSGSSKKEPRVKMYIPPTKPAPVQPDPLDSMGIAHRLPPNLLVVLRSLGKKAEVTKVRALEELQANWVDRCDDESVLYVVTDMLPVWLHHIPTLFVHPSRRIRLLGASIHAAFLNITSLRNHISLFLADSAPHQLESILGTWCIAAHDVDRAVALNASKSWNAFISRSGRPPAALTLTFEFCQRMVLDPLGTYVYLNPPQPAAAAPPAPHARTKAASRHGHGSGHQTPVRQRDDPDAAPRDRDDEHEEAEIDRKARLRVGAFGAIGSLLTRCVEEEYEGVDKRGHVLLANPALWTALFHESSCSVCPTIEAFGEAQPPVRKAAWGLVDALLRLRTQTQGKIGMHVLSVMSAALLRAAWTEPDPGVRTAMWSPLLGFLRAFPEAWELEARFATTSTTVTAREGDTMGDDSGDEGEEEEEEGEPPPPLPIPQPSAQSDSPPPSAAYLSFLRFIERGCAGAPVQGYPAVLVVFATVPLSIMASSSPSPLGAVIAAFWGAVESRALSGMQRGAALAAGAAFLESLLECVVFLGKRVHGEGKEGERALLLGTTASTLPTASTSGLTAVSTTLIAAQFVRALHEIAAGNLKIDPRRAGAVLARGFGRLRGIDEGWYARAWTGFAEADARRLIIATVEQCVVGATLELGRLGEIKTSDGMSTGCVASLLALLDAFGAGLWALDEGIAEVSNSPSLHMALPLLMRGCSRDLQRVDGLVNEEVGALVERASEVLLAYLGGCPDERRKREVWGKILGRVCQQSPEDGENKTEELLKLLRPWIDAAKRGALPASLRHPTASTTGAVDGLVARILGDALQGRVTDAVSEVLVEVFAASDYFVTKEGVQGAIGAVTSSIAAEVDEVLRDREATPRSLALPLRVLDAILKTHSKYMLLEKTLGVSLAPSLAVFAYLLPLCCAVNPGERKVAADIYGILVGSDDDVKERTAALVVERLRALLADPDARPSYEHILAVIKAGIPGMAIDFMRDAAPSRVELDAQLDQLEANPPHASLAVIDPLVPPESSFKAADADARAPAATARSYAAIVSAILKHHLDNPRLLSHDTHLWTIRHFVALSIYASDLLGIPYAASKSGVFGGGAAASGVLAEVVRDVEAAMKVIFEKDEPRGWRRLVLEAVQANKVDTLDGLPGFVAEMITLSTEKETIRESRVLYRVLQRVLDDGISSEEVDLWVGVARKLEKLALLTSLALTKAVSSIGVDSPRLDRYRNELAASITGVPASKASTAGLALLRKLIAAAPPADPDVVFLPQHRAVNLVKACQHWATSDDEDIGEDVECAMTEVFVHVAPLLQNVPGAHWEFIFDVVESNVETCSVGDASTLATLWATVRLLSAIEDLSSTNRALRGVWQLRRTPVFKALRDMVTRRLPIESASVPRSVCLEALLTLLQELPDALIDSDTFAHMCPLLTDPATGVQKAAYALLQKAAQKHTERLVIEAGVDADAPVQGALPDELIEVLRMDDLGVDVDVDVGMEGHSSRVFAHLLGWMVLFDLFVDASLKVRSAYVEQLRELGLVATAFIPHILDILRLTEGVVGRAVKLDVWAVDEFYVQYYDARAPFSLPLLAAHLYFRALLTIPSLVYAWVLDCKDRQLSSSISAYTSSYFSPPLIRAELAHVRECAPGLADDAFAIKVTVSGGISGGSGGEVAAVYTVDEQALEVRIRIPGEWPLRRIEVRDHRSVGVDERRWRAWILGIQQTLWALNGHVIDGLSVFKKNVALHFEGQVECAICYSIINVTDGSLPKKPCNTCKNRFHAGCLYKWFSSSHSSSCPLCRSDII</sequence>
<dbReference type="EC" id="2.3.2.27" evidence="5 16"/>
<organism evidence="19 20">
    <name type="scientific">Pleurotus ostreatus (strain PC15)</name>
    <name type="common">Oyster mushroom</name>
    <dbReference type="NCBI Taxonomy" id="1137138"/>
    <lineage>
        <taxon>Eukaryota</taxon>
        <taxon>Fungi</taxon>
        <taxon>Dikarya</taxon>
        <taxon>Basidiomycota</taxon>
        <taxon>Agaricomycotina</taxon>
        <taxon>Agaricomycetes</taxon>
        <taxon>Agaricomycetidae</taxon>
        <taxon>Agaricales</taxon>
        <taxon>Pleurotineae</taxon>
        <taxon>Pleurotaceae</taxon>
        <taxon>Pleurotus</taxon>
    </lineage>
</organism>
<dbReference type="OrthoDB" id="6108at2759"/>
<dbReference type="Proteomes" id="UP000027073">
    <property type="component" value="Unassembled WGS sequence"/>
</dbReference>
<dbReference type="SUPFAM" id="SSF48371">
    <property type="entry name" value="ARM repeat"/>
    <property type="match status" value="1"/>
</dbReference>
<dbReference type="Pfam" id="PF22958">
    <property type="entry name" value="Ltn1_1st"/>
    <property type="match status" value="1"/>
</dbReference>
<dbReference type="PROSITE" id="PS50089">
    <property type="entry name" value="ZF_RING_2"/>
    <property type="match status" value="1"/>
</dbReference>
<name>A0A067ND84_PLEO1</name>
<dbReference type="InterPro" id="IPR011016">
    <property type="entry name" value="Znf_RING-CH"/>
</dbReference>
<dbReference type="STRING" id="1137138.A0A067ND84"/>
<evidence type="ECO:0000256" key="4">
    <source>
        <dbReference type="ARBA" id="ARBA00007997"/>
    </source>
</evidence>
<dbReference type="HOGENOM" id="CLU_000945_0_0_1"/>
<feature type="domain" description="RING-type" evidence="18">
    <location>
        <begin position="1777"/>
        <end position="1824"/>
    </location>
</feature>
<dbReference type="Gene3D" id="3.30.40.10">
    <property type="entry name" value="Zinc/RING finger domain, C3HC4 (zinc finger)"/>
    <property type="match status" value="1"/>
</dbReference>
<dbReference type="SUPFAM" id="SSF57850">
    <property type="entry name" value="RING/U-box"/>
    <property type="match status" value="1"/>
</dbReference>
<dbReference type="GO" id="GO:0008270">
    <property type="term" value="F:zinc ion binding"/>
    <property type="evidence" value="ECO:0007669"/>
    <property type="project" value="UniProtKB-KW"/>
</dbReference>
<feature type="compositionally biased region" description="Basic and acidic residues" evidence="17">
    <location>
        <begin position="41"/>
        <end position="57"/>
    </location>
</feature>
<evidence type="ECO:0000256" key="16">
    <source>
        <dbReference type="RuleBase" id="RU367090"/>
    </source>
</evidence>
<keyword evidence="12 16" id="KW-0833">Ubl conjugation pathway</keyword>
<evidence type="ECO:0000256" key="14">
    <source>
        <dbReference type="ARBA" id="ARBA00055150"/>
    </source>
</evidence>
<evidence type="ECO:0000256" key="7">
    <source>
        <dbReference type="ARBA" id="ARBA00022490"/>
    </source>
</evidence>
<feature type="region of interest" description="Disordered" evidence="17">
    <location>
        <begin position="440"/>
        <end position="486"/>
    </location>
</feature>
<keyword evidence="10" id="KW-0677">Repeat</keyword>
<comment type="catalytic activity">
    <reaction evidence="1 16">
        <text>S-ubiquitinyl-[E2 ubiquitin-conjugating enzyme]-L-cysteine + [acceptor protein]-L-lysine = [E2 ubiquitin-conjugating enzyme]-L-cysteine + N(6)-ubiquitinyl-[acceptor protein]-L-lysine.</text>
        <dbReference type="EC" id="2.3.2.27"/>
    </reaction>
</comment>
<feature type="region of interest" description="Disordered" evidence="17">
    <location>
        <begin position="1"/>
        <end position="70"/>
    </location>
</feature>
<comment type="pathway">
    <text evidence="3 16">Protein modification; protein ubiquitination.</text>
</comment>
<feature type="region of interest" description="Disordered" evidence="17">
    <location>
        <begin position="248"/>
        <end position="297"/>
    </location>
</feature>
<dbReference type="GO" id="GO:0072344">
    <property type="term" value="P:rescue of stalled ribosome"/>
    <property type="evidence" value="ECO:0007669"/>
    <property type="project" value="UniProtKB-UniRule"/>
</dbReference>
<dbReference type="SMART" id="SM01197">
    <property type="entry name" value="FANCL_C"/>
    <property type="match status" value="1"/>
</dbReference>
<evidence type="ECO:0000256" key="13">
    <source>
        <dbReference type="ARBA" id="ARBA00022833"/>
    </source>
</evidence>
<evidence type="ECO:0000313" key="20">
    <source>
        <dbReference type="Proteomes" id="UP000027073"/>
    </source>
</evidence>
<dbReference type="PANTHER" id="PTHR12389:SF0">
    <property type="entry name" value="E3 UBIQUITIN-PROTEIN LIGASE LISTERIN"/>
    <property type="match status" value="1"/>
</dbReference>
<keyword evidence="13 16" id="KW-0862">Zinc</keyword>
<comment type="subcellular location">
    <subcellularLocation>
        <location evidence="2">Cytoplasm</location>
        <location evidence="2">Cytosol</location>
    </subcellularLocation>
</comment>
<reference evidence="20" key="1">
    <citation type="journal article" date="2014" name="Proc. Natl. Acad. Sci. U.S.A.">
        <title>Extensive sampling of basidiomycete genomes demonstrates inadequacy of the white-rot/brown-rot paradigm for wood decay fungi.</title>
        <authorList>
            <person name="Riley R."/>
            <person name="Salamov A.A."/>
            <person name="Brown D.W."/>
            <person name="Nagy L.G."/>
            <person name="Floudas D."/>
            <person name="Held B.W."/>
            <person name="Levasseur A."/>
            <person name="Lombard V."/>
            <person name="Morin E."/>
            <person name="Otillar R."/>
            <person name="Lindquist E.A."/>
            <person name="Sun H."/>
            <person name="LaButti K.M."/>
            <person name="Schmutz J."/>
            <person name="Jabbour D."/>
            <person name="Luo H."/>
            <person name="Baker S.E."/>
            <person name="Pisabarro A.G."/>
            <person name="Walton J.D."/>
            <person name="Blanchette R.A."/>
            <person name="Henrissat B."/>
            <person name="Martin F."/>
            <person name="Cullen D."/>
            <person name="Hibbett D.S."/>
            <person name="Grigoriev I.V."/>
        </authorList>
    </citation>
    <scope>NUCLEOTIDE SEQUENCE [LARGE SCALE GENOMIC DNA]</scope>
    <source>
        <strain evidence="20">PC15</strain>
    </source>
</reference>
<feature type="compositionally biased region" description="Basic and acidic residues" evidence="17">
    <location>
        <begin position="276"/>
        <end position="289"/>
    </location>
</feature>
<dbReference type="InterPro" id="IPR013083">
    <property type="entry name" value="Znf_RING/FYVE/PHD"/>
</dbReference>
<dbReference type="GO" id="GO:0061630">
    <property type="term" value="F:ubiquitin protein ligase activity"/>
    <property type="evidence" value="ECO:0007669"/>
    <property type="project" value="UniProtKB-UniRule"/>
</dbReference>
<dbReference type="InterPro" id="IPR001841">
    <property type="entry name" value="Znf_RING"/>
</dbReference>
<dbReference type="CDD" id="cd16491">
    <property type="entry name" value="RING-CH-C4HC3_LTN1"/>
    <property type="match status" value="1"/>
</dbReference>
<evidence type="ECO:0000256" key="11">
    <source>
        <dbReference type="ARBA" id="ARBA00022771"/>
    </source>
</evidence>
<evidence type="ECO:0000259" key="18">
    <source>
        <dbReference type="PROSITE" id="PS50089"/>
    </source>
</evidence>
<dbReference type="Pfam" id="PF13639">
    <property type="entry name" value="zf-RING_2"/>
    <property type="match status" value="1"/>
</dbReference>
<dbReference type="InterPro" id="IPR054478">
    <property type="entry name" value="LTN1_UBC"/>
</dbReference>
<evidence type="ECO:0000256" key="17">
    <source>
        <dbReference type="SAM" id="MobiDB-lite"/>
    </source>
</evidence>
<keyword evidence="7" id="KW-0963">Cytoplasm</keyword>
<keyword evidence="8 16" id="KW-0808">Transferase</keyword>
<dbReference type="InterPro" id="IPR039804">
    <property type="entry name" value="RING-CH-C4HC3_LTN1"/>
</dbReference>
<feature type="compositionally biased region" description="Basic residues" evidence="17">
    <location>
        <begin position="257"/>
        <end position="268"/>
    </location>
</feature>
<comment type="subunit">
    <text evidence="16">Component of the ribosome quality control complex (RQC).</text>
</comment>
<dbReference type="GO" id="GO:0016567">
    <property type="term" value="P:protein ubiquitination"/>
    <property type="evidence" value="ECO:0007669"/>
    <property type="project" value="UniProtKB-UniPathway"/>
</dbReference>
<evidence type="ECO:0000256" key="9">
    <source>
        <dbReference type="ARBA" id="ARBA00022723"/>
    </source>
</evidence>
<proteinExistence type="inferred from homology"/>